<organism evidence="1 2">
    <name type="scientific">Pantoea deleyi</name>
    <dbReference type="NCBI Taxonomy" id="470932"/>
    <lineage>
        <taxon>Bacteria</taxon>
        <taxon>Pseudomonadati</taxon>
        <taxon>Pseudomonadota</taxon>
        <taxon>Gammaproteobacteria</taxon>
        <taxon>Enterobacterales</taxon>
        <taxon>Erwiniaceae</taxon>
        <taxon>Pantoea</taxon>
    </lineage>
</organism>
<dbReference type="Proteomes" id="UP000317747">
    <property type="component" value="Unassembled WGS sequence"/>
</dbReference>
<proteinExistence type="predicted"/>
<gene>
    <name evidence="1" type="ORF">FJW01_05720</name>
</gene>
<sequence>MKKIKLMADYHCHPLWGTTLEDFGDISPEELPISPELKCSLREWAERYDAILNMDDPASSGFKSEEEEKRFIDDGYKLTYLLQEELGDKYIVIYHSEY</sequence>
<keyword evidence="2" id="KW-1185">Reference proteome</keyword>
<protein>
    <submittedName>
        <fullName evidence="1">Uncharacterized protein</fullName>
    </submittedName>
</protein>
<comment type="caution">
    <text evidence="1">The sequence shown here is derived from an EMBL/GenBank/DDBJ whole genome shotgun (WGS) entry which is preliminary data.</text>
</comment>
<evidence type="ECO:0000313" key="1">
    <source>
        <dbReference type="EMBL" id="TPV45426.1"/>
    </source>
</evidence>
<accession>A0A506QIP8</accession>
<dbReference type="OrthoDB" id="1150977at2"/>
<dbReference type="EMBL" id="VHJA01000041">
    <property type="protein sequence ID" value="TPV45426.1"/>
    <property type="molecule type" value="Genomic_DNA"/>
</dbReference>
<dbReference type="AlphaFoldDB" id="A0A506QIP8"/>
<evidence type="ECO:0000313" key="2">
    <source>
        <dbReference type="Proteomes" id="UP000317747"/>
    </source>
</evidence>
<name>A0A506QIP8_9GAMM</name>
<reference evidence="1 2" key="1">
    <citation type="submission" date="2019-06" db="EMBL/GenBank/DDBJ databases">
        <title>Taxogenomics and systematics of the genus Pantoea.</title>
        <authorList>
            <person name="Tambong J.T."/>
        </authorList>
    </citation>
    <scope>NUCLEOTIDE SEQUENCE [LARGE SCALE GENOMIC DNA]</scope>
    <source>
        <strain evidence="1 2">LMG 24200</strain>
    </source>
</reference>
<dbReference type="RefSeq" id="WP_128084374.1">
    <property type="nucleotide sequence ID" value="NZ_CP071405.1"/>
</dbReference>